<reference evidence="2 3" key="1">
    <citation type="journal article" date="2018" name="New Phytol.">
        <title>Phylogenomics of Endogonaceae and evolution of mycorrhizas within Mucoromycota.</title>
        <authorList>
            <person name="Chang Y."/>
            <person name="Desiro A."/>
            <person name="Na H."/>
            <person name="Sandor L."/>
            <person name="Lipzen A."/>
            <person name="Clum A."/>
            <person name="Barry K."/>
            <person name="Grigoriev I.V."/>
            <person name="Martin F.M."/>
            <person name="Stajich J.E."/>
            <person name="Smith M.E."/>
            <person name="Bonito G."/>
            <person name="Spatafora J.W."/>
        </authorList>
    </citation>
    <scope>NUCLEOTIDE SEQUENCE [LARGE SCALE GENOMIC DNA]</scope>
    <source>
        <strain evidence="2 3">GMNB39</strain>
    </source>
</reference>
<keyword evidence="3" id="KW-1185">Reference proteome</keyword>
<evidence type="ECO:0000313" key="3">
    <source>
        <dbReference type="Proteomes" id="UP000268093"/>
    </source>
</evidence>
<dbReference type="AlphaFoldDB" id="A0A433D3J5"/>
<sequence>MKSGLLFSAMSSAFLPLLAIILLLFPRQATLVQFRSKYPLSQLYPVSNVGLDNIQGTIAAFTDFNGDKYRPTSSALLEHALQIRRETGRNHIRRSLDARDEDSDAGRLAEKGSSDSGVLEPQVEGLQQGHITKEYEGWNWVNVKIAR</sequence>
<comment type="caution">
    <text evidence="2">The sequence shown here is derived from an EMBL/GenBank/DDBJ whole genome shotgun (WGS) entry which is preliminary data.</text>
</comment>
<organism evidence="2 3">
    <name type="scientific">Jimgerdemannia flammicorona</name>
    <dbReference type="NCBI Taxonomy" id="994334"/>
    <lineage>
        <taxon>Eukaryota</taxon>
        <taxon>Fungi</taxon>
        <taxon>Fungi incertae sedis</taxon>
        <taxon>Mucoromycota</taxon>
        <taxon>Mucoromycotina</taxon>
        <taxon>Endogonomycetes</taxon>
        <taxon>Endogonales</taxon>
        <taxon>Endogonaceae</taxon>
        <taxon>Jimgerdemannia</taxon>
    </lineage>
</organism>
<name>A0A433D3J5_9FUNG</name>
<protein>
    <submittedName>
        <fullName evidence="2">Uncharacterized protein</fullName>
    </submittedName>
</protein>
<proteinExistence type="predicted"/>
<gene>
    <name evidence="2" type="ORF">BC936DRAFT_148237</name>
</gene>
<feature type="compositionally biased region" description="Basic and acidic residues" evidence="1">
    <location>
        <begin position="95"/>
        <end position="113"/>
    </location>
</feature>
<feature type="region of interest" description="Disordered" evidence="1">
    <location>
        <begin position="95"/>
        <end position="120"/>
    </location>
</feature>
<dbReference type="Proteomes" id="UP000268093">
    <property type="component" value="Unassembled WGS sequence"/>
</dbReference>
<dbReference type="EMBL" id="RBNI01007361">
    <property type="protein sequence ID" value="RUP45395.1"/>
    <property type="molecule type" value="Genomic_DNA"/>
</dbReference>
<evidence type="ECO:0000313" key="2">
    <source>
        <dbReference type="EMBL" id="RUP45395.1"/>
    </source>
</evidence>
<evidence type="ECO:0000256" key="1">
    <source>
        <dbReference type="SAM" id="MobiDB-lite"/>
    </source>
</evidence>
<accession>A0A433D3J5</accession>